<dbReference type="EMBL" id="JACIEK010000010">
    <property type="protein sequence ID" value="MBB3999556.1"/>
    <property type="molecule type" value="Genomic_DNA"/>
</dbReference>
<evidence type="ECO:0000256" key="3">
    <source>
        <dbReference type="ARBA" id="ARBA00022643"/>
    </source>
</evidence>
<dbReference type="InterPro" id="IPR001226">
    <property type="entry name" value="Flavodoxin_CS"/>
</dbReference>
<dbReference type="SUPFAM" id="SSF52218">
    <property type="entry name" value="Flavoproteins"/>
    <property type="match status" value="1"/>
</dbReference>
<dbReference type="GO" id="GO:0010181">
    <property type="term" value="F:FMN binding"/>
    <property type="evidence" value="ECO:0007669"/>
    <property type="project" value="InterPro"/>
</dbReference>
<gene>
    <name evidence="5" type="ORF">GGR04_003426</name>
</gene>
<reference evidence="5 6" key="1">
    <citation type="submission" date="2020-08" db="EMBL/GenBank/DDBJ databases">
        <title>Genomic Encyclopedia of Type Strains, Phase IV (KMG-IV): sequencing the most valuable type-strain genomes for metagenomic binning, comparative biology and taxonomic classification.</title>
        <authorList>
            <person name="Goeker M."/>
        </authorList>
    </citation>
    <scope>NUCLEOTIDE SEQUENCE [LARGE SCALE GENOMIC DNA]</scope>
    <source>
        <strain evidence="5 6">DSM 102238</strain>
    </source>
</reference>
<evidence type="ECO:0000313" key="5">
    <source>
        <dbReference type="EMBL" id="MBB3999556.1"/>
    </source>
</evidence>
<evidence type="ECO:0000313" key="6">
    <source>
        <dbReference type="Proteomes" id="UP000542776"/>
    </source>
</evidence>
<dbReference type="InterPro" id="IPR008254">
    <property type="entry name" value="Flavodoxin/NO_synth"/>
</dbReference>
<name>A0A7W6H6R1_9HYPH</name>
<comment type="cofactor">
    <cofactor evidence="1">
        <name>FMN</name>
        <dbReference type="ChEBI" id="CHEBI:58210"/>
    </cofactor>
</comment>
<protein>
    <submittedName>
        <fullName evidence="5">Multimeric flavodoxin WrbA</fullName>
    </submittedName>
</protein>
<dbReference type="GO" id="GO:0003955">
    <property type="term" value="F:NAD(P)H dehydrogenase (quinone) activity"/>
    <property type="evidence" value="ECO:0007669"/>
    <property type="project" value="TreeGrafter"/>
</dbReference>
<dbReference type="Proteomes" id="UP000542776">
    <property type="component" value="Unassembled WGS sequence"/>
</dbReference>
<dbReference type="GO" id="GO:0016020">
    <property type="term" value="C:membrane"/>
    <property type="evidence" value="ECO:0007669"/>
    <property type="project" value="TreeGrafter"/>
</dbReference>
<proteinExistence type="predicted"/>
<dbReference type="InterPro" id="IPR029039">
    <property type="entry name" value="Flavoprotein-like_sf"/>
</dbReference>
<keyword evidence="6" id="KW-1185">Reference proteome</keyword>
<dbReference type="PROSITE" id="PS00201">
    <property type="entry name" value="FLAVODOXIN"/>
    <property type="match status" value="1"/>
</dbReference>
<dbReference type="PANTHER" id="PTHR30546">
    <property type="entry name" value="FLAVODOXIN-RELATED PROTEIN WRBA-RELATED"/>
    <property type="match status" value="1"/>
</dbReference>
<dbReference type="Pfam" id="PF03358">
    <property type="entry name" value="FMN_red"/>
    <property type="match status" value="1"/>
</dbReference>
<dbReference type="PANTHER" id="PTHR30546:SF23">
    <property type="entry name" value="FLAVOPROTEIN-LIKE PROTEIN YCP4-RELATED"/>
    <property type="match status" value="1"/>
</dbReference>
<dbReference type="RefSeq" id="WP_183201102.1">
    <property type="nucleotide sequence ID" value="NZ_JACIEK010000010.1"/>
</dbReference>
<dbReference type="Gene3D" id="3.40.50.360">
    <property type="match status" value="1"/>
</dbReference>
<dbReference type="PROSITE" id="PS50902">
    <property type="entry name" value="FLAVODOXIN_LIKE"/>
    <property type="match status" value="1"/>
</dbReference>
<sequence>MLVSIVYDSGYGHTAKQAQAVAEGVSRFPGAKAELIPVGAGPVPWETLERSDAIIFGSPTYNGSLSAKLKQVFEDSTKAAWNDLKWRDKVAAGFTNSGAQNGDKLNTLTSMALFAAQHAMIWVGLDLKPGNSGSRSSVHDLNRLGSWLGAMAQSNIDEGPDVAPIESDLKTAAHLGQRVAEVADRLARGRAVATTEVVASV</sequence>
<dbReference type="GO" id="GO:0009055">
    <property type="term" value="F:electron transfer activity"/>
    <property type="evidence" value="ECO:0007669"/>
    <property type="project" value="InterPro"/>
</dbReference>
<accession>A0A7W6H6R1</accession>
<dbReference type="AlphaFoldDB" id="A0A7W6H6R1"/>
<organism evidence="5 6">
    <name type="scientific">Aureimonas pseudogalii</name>
    <dbReference type="NCBI Taxonomy" id="1744844"/>
    <lineage>
        <taxon>Bacteria</taxon>
        <taxon>Pseudomonadati</taxon>
        <taxon>Pseudomonadota</taxon>
        <taxon>Alphaproteobacteria</taxon>
        <taxon>Hyphomicrobiales</taxon>
        <taxon>Aurantimonadaceae</taxon>
        <taxon>Aureimonas</taxon>
    </lineage>
</organism>
<evidence type="ECO:0000256" key="1">
    <source>
        <dbReference type="ARBA" id="ARBA00001917"/>
    </source>
</evidence>
<dbReference type="InterPro" id="IPR005025">
    <property type="entry name" value="FMN_Rdtase-like_dom"/>
</dbReference>
<evidence type="ECO:0000256" key="2">
    <source>
        <dbReference type="ARBA" id="ARBA00022630"/>
    </source>
</evidence>
<keyword evidence="3" id="KW-0288">FMN</keyword>
<comment type="caution">
    <text evidence="5">The sequence shown here is derived from an EMBL/GenBank/DDBJ whole genome shotgun (WGS) entry which is preliminary data.</text>
</comment>
<evidence type="ECO:0000259" key="4">
    <source>
        <dbReference type="PROSITE" id="PS50902"/>
    </source>
</evidence>
<feature type="domain" description="Flavodoxin-like" evidence="4">
    <location>
        <begin position="3"/>
        <end position="152"/>
    </location>
</feature>
<keyword evidence="2" id="KW-0285">Flavoprotein</keyword>